<keyword evidence="1" id="KW-1133">Transmembrane helix</keyword>
<dbReference type="EMBL" id="LLXL01001261">
    <property type="protein sequence ID" value="PKK65435.1"/>
    <property type="molecule type" value="Genomic_DNA"/>
</dbReference>
<comment type="caution">
    <text evidence="2">The sequence shown here is derived from an EMBL/GenBank/DDBJ whole genome shotgun (WGS) entry which is preliminary data.</text>
</comment>
<accession>A0A2N1MUX8</accession>
<dbReference type="Proteomes" id="UP000233469">
    <property type="component" value="Unassembled WGS sequence"/>
</dbReference>
<evidence type="ECO:0000256" key="1">
    <source>
        <dbReference type="SAM" id="Phobius"/>
    </source>
</evidence>
<proteinExistence type="predicted"/>
<feature type="transmembrane region" description="Helical" evidence="1">
    <location>
        <begin position="6"/>
        <end position="24"/>
    </location>
</feature>
<sequence>MVVATPLIFIWVRSYIFISGFVFLQVKTTCKQGFADLLGNNNLRAGKGFYAIYLYVLNFCIT</sequence>
<protein>
    <submittedName>
        <fullName evidence="2">Uncharacterized protein</fullName>
    </submittedName>
</protein>
<gene>
    <name evidence="2" type="ORF">RhiirC2_755044</name>
</gene>
<reference evidence="2 3" key="1">
    <citation type="submission" date="2016-04" db="EMBL/GenBank/DDBJ databases">
        <title>Genome analyses suggest a sexual origin of heterokaryosis in a supposedly ancient asexual fungus.</title>
        <authorList>
            <person name="Ropars J."/>
            <person name="Sedzielewska K."/>
            <person name="Noel J."/>
            <person name="Charron P."/>
            <person name="Farinelli L."/>
            <person name="Marton T."/>
            <person name="Kruger M."/>
            <person name="Pelin A."/>
            <person name="Brachmann A."/>
            <person name="Corradi N."/>
        </authorList>
    </citation>
    <scope>NUCLEOTIDE SEQUENCE [LARGE SCALE GENOMIC DNA]</scope>
    <source>
        <strain evidence="2 3">C2</strain>
    </source>
</reference>
<keyword evidence="1" id="KW-0812">Transmembrane</keyword>
<name>A0A2N1MUX8_9GLOM</name>
<dbReference type="AlphaFoldDB" id="A0A2N1MUX8"/>
<evidence type="ECO:0000313" key="2">
    <source>
        <dbReference type="EMBL" id="PKK65435.1"/>
    </source>
</evidence>
<organism evidence="2 3">
    <name type="scientific">Rhizophagus irregularis</name>
    <dbReference type="NCBI Taxonomy" id="588596"/>
    <lineage>
        <taxon>Eukaryota</taxon>
        <taxon>Fungi</taxon>
        <taxon>Fungi incertae sedis</taxon>
        <taxon>Mucoromycota</taxon>
        <taxon>Glomeromycotina</taxon>
        <taxon>Glomeromycetes</taxon>
        <taxon>Glomerales</taxon>
        <taxon>Glomeraceae</taxon>
        <taxon>Rhizophagus</taxon>
    </lineage>
</organism>
<evidence type="ECO:0000313" key="3">
    <source>
        <dbReference type="Proteomes" id="UP000233469"/>
    </source>
</evidence>
<reference evidence="2 3" key="2">
    <citation type="submission" date="2017-10" db="EMBL/GenBank/DDBJ databases">
        <title>Extensive intraspecific genome diversity in a model arbuscular mycorrhizal fungus.</title>
        <authorList>
            <person name="Chen E.C.H."/>
            <person name="Morin E."/>
            <person name="Baudet D."/>
            <person name="Noel J."/>
            <person name="Ndikumana S."/>
            <person name="Charron P."/>
            <person name="St-Onge C."/>
            <person name="Giorgi J."/>
            <person name="Grigoriev I.V."/>
            <person name="Roux C."/>
            <person name="Martin F.M."/>
            <person name="Corradi N."/>
        </authorList>
    </citation>
    <scope>NUCLEOTIDE SEQUENCE [LARGE SCALE GENOMIC DNA]</scope>
    <source>
        <strain evidence="2 3">C2</strain>
    </source>
</reference>
<keyword evidence="1" id="KW-0472">Membrane</keyword>